<reference evidence="1 2" key="1">
    <citation type="journal article" date="2023" name="G3 (Bethesda)">
        <title>A chromosome-length genome assembly and annotation of blackberry (Rubus argutus, cv. 'Hillquist').</title>
        <authorList>
            <person name="Bruna T."/>
            <person name="Aryal R."/>
            <person name="Dudchenko O."/>
            <person name="Sargent D.J."/>
            <person name="Mead D."/>
            <person name="Buti M."/>
            <person name="Cavallini A."/>
            <person name="Hytonen T."/>
            <person name="Andres J."/>
            <person name="Pham M."/>
            <person name="Weisz D."/>
            <person name="Mascagni F."/>
            <person name="Usai G."/>
            <person name="Natali L."/>
            <person name="Bassil N."/>
            <person name="Fernandez G.E."/>
            <person name="Lomsadze A."/>
            <person name="Armour M."/>
            <person name="Olukolu B."/>
            <person name="Poorten T."/>
            <person name="Britton C."/>
            <person name="Davik J."/>
            <person name="Ashrafi H."/>
            <person name="Aiden E.L."/>
            <person name="Borodovsky M."/>
            <person name="Worthington M."/>
        </authorList>
    </citation>
    <scope>NUCLEOTIDE SEQUENCE [LARGE SCALE GENOMIC DNA]</scope>
    <source>
        <strain evidence="1">PI 553951</strain>
    </source>
</reference>
<dbReference type="EMBL" id="JBEDUW010000006">
    <property type="protein sequence ID" value="KAK9925240.1"/>
    <property type="molecule type" value="Genomic_DNA"/>
</dbReference>
<proteinExistence type="predicted"/>
<dbReference type="PANTHER" id="PTHR48055">
    <property type="entry name" value="LEUCINE-RICH REPEAT RECEPTOR PROTEIN KINASE EMS1"/>
    <property type="match status" value="1"/>
</dbReference>
<comment type="caution">
    <text evidence="1">The sequence shown here is derived from an EMBL/GenBank/DDBJ whole genome shotgun (WGS) entry which is preliminary data.</text>
</comment>
<dbReference type="SUPFAM" id="SSF56112">
    <property type="entry name" value="Protein kinase-like (PK-like)"/>
    <property type="match status" value="1"/>
</dbReference>
<dbReference type="GO" id="GO:0016020">
    <property type="term" value="C:membrane"/>
    <property type="evidence" value="ECO:0007669"/>
    <property type="project" value="TreeGrafter"/>
</dbReference>
<dbReference type="Gene3D" id="3.30.200.20">
    <property type="entry name" value="Phosphorylase Kinase, domain 1"/>
    <property type="match status" value="1"/>
</dbReference>
<dbReference type="Proteomes" id="UP001457282">
    <property type="component" value="Unassembled WGS sequence"/>
</dbReference>
<gene>
    <name evidence="1" type="ORF">M0R45_033569</name>
</gene>
<keyword evidence="2" id="KW-1185">Reference proteome</keyword>
<sequence>MSTQFSTAELLKATKNFSTNMIIGNGDSFVLYKARLSNGKNRRREEAGPRCLPWKDRLHRAFARVNSHNYYRRQQGTCATGVQVGEPSSYPFRGCVFSFGIYMLEVATGRLPNLQLDLLDWVNKMLACYRYMELVDSKILRSELDVANVKVYFQIACLCASQNSQHRPDMGSVAALLNHLV</sequence>
<organism evidence="1 2">
    <name type="scientific">Rubus argutus</name>
    <name type="common">Southern blackberry</name>
    <dbReference type="NCBI Taxonomy" id="59490"/>
    <lineage>
        <taxon>Eukaryota</taxon>
        <taxon>Viridiplantae</taxon>
        <taxon>Streptophyta</taxon>
        <taxon>Embryophyta</taxon>
        <taxon>Tracheophyta</taxon>
        <taxon>Spermatophyta</taxon>
        <taxon>Magnoliopsida</taxon>
        <taxon>eudicotyledons</taxon>
        <taxon>Gunneridae</taxon>
        <taxon>Pentapetalae</taxon>
        <taxon>rosids</taxon>
        <taxon>fabids</taxon>
        <taxon>Rosales</taxon>
        <taxon>Rosaceae</taxon>
        <taxon>Rosoideae</taxon>
        <taxon>Rosoideae incertae sedis</taxon>
        <taxon>Rubus</taxon>
    </lineage>
</organism>
<dbReference type="InterPro" id="IPR011009">
    <property type="entry name" value="Kinase-like_dom_sf"/>
</dbReference>
<evidence type="ECO:0000313" key="1">
    <source>
        <dbReference type="EMBL" id="KAK9925240.1"/>
    </source>
</evidence>
<dbReference type="Gene3D" id="1.10.510.10">
    <property type="entry name" value="Transferase(Phosphotransferase) domain 1"/>
    <property type="match status" value="1"/>
</dbReference>
<evidence type="ECO:0000313" key="2">
    <source>
        <dbReference type="Proteomes" id="UP001457282"/>
    </source>
</evidence>
<dbReference type="InterPro" id="IPR051564">
    <property type="entry name" value="LRR_receptor-like_kinase"/>
</dbReference>
<dbReference type="PANTHER" id="PTHR48055:SF40">
    <property type="entry name" value="LEUCINE-RICH REPEAT RECEPTOR PROTEIN KINASE EMS1"/>
    <property type="match status" value="1"/>
</dbReference>
<accession>A0AAW1WMK9</accession>
<dbReference type="AlphaFoldDB" id="A0AAW1WMK9"/>
<protein>
    <submittedName>
        <fullName evidence="1">Uncharacterized protein</fullName>
    </submittedName>
</protein>
<name>A0AAW1WMK9_RUBAR</name>